<dbReference type="RefSeq" id="WP_348264522.1">
    <property type="nucleotide sequence ID" value="NZ_CP121196.1"/>
</dbReference>
<dbReference type="InterPro" id="IPR011059">
    <property type="entry name" value="Metal-dep_hydrolase_composite"/>
</dbReference>
<dbReference type="PANTHER" id="PTHR43135:SF3">
    <property type="entry name" value="ALPHA-D-RIBOSE 1-METHYLPHOSPHONATE 5-TRIPHOSPHATE DIPHOSPHATASE"/>
    <property type="match status" value="1"/>
</dbReference>
<accession>A0AAU7DRC3</accession>
<name>A0AAU7DRC3_9BACT</name>
<reference evidence="3" key="1">
    <citation type="submission" date="2023-03" db="EMBL/GenBank/DDBJ databases">
        <title>Edaphobacter sp.</title>
        <authorList>
            <person name="Huber K.J."/>
            <person name="Papendorf J."/>
            <person name="Pilke C."/>
            <person name="Bunk B."/>
            <person name="Sproeer C."/>
            <person name="Pester M."/>
        </authorList>
    </citation>
    <scope>NUCLEOTIDE SEQUENCE</scope>
    <source>
        <strain evidence="3">DSM 110680</strain>
    </source>
</reference>
<dbReference type="InterPro" id="IPR006680">
    <property type="entry name" value="Amidohydro-rel"/>
</dbReference>
<feature type="signal peptide" evidence="1">
    <location>
        <begin position="1"/>
        <end position="21"/>
    </location>
</feature>
<organism evidence="3">
    <name type="scientific">Telmatobacter sp. DSM 110680</name>
    <dbReference type="NCBI Taxonomy" id="3036704"/>
    <lineage>
        <taxon>Bacteria</taxon>
        <taxon>Pseudomonadati</taxon>
        <taxon>Acidobacteriota</taxon>
        <taxon>Terriglobia</taxon>
        <taxon>Terriglobales</taxon>
        <taxon>Acidobacteriaceae</taxon>
        <taxon>Telmatobacter</taxon>
    </lineage>
</organism>
<dbReference type="SUPFAM" id="SSF51338">
    <property type="entry name" value="Composite domain of metallo-dependent hydrolases"/>
    <property type="match status" value="1"/>
</dbReference>
<dbReference type="Gene3D" id="2.30.40.10">
    <property type="entry name" value="Urease, subunit C, domain 1"/>
    <property type="match status" value="2"/>
</dbReference>
<keyword evidence="1" id="KW-0732">Signal</keyword>
<dbReference type="SUPFAM" id="SSF51556">
    <property type="entry name" value="Metallo-dependent hydrolases"/>
    <property type="match status" value="1"/>
</dbReference>
<dbReference type="Gene3D" id="3.20.20.140">
    <property type="entry name" value="Metal-dependent hydrolases"/>
    <property type="match status" value="1"/>
</dbReference>
<dbReference type="Pfam" id="PF01979">
    <property type="entry name" value="Amidohydro_1"/>
    <property type="match status" value="1"/>
</dbReference>
<proteinExistence type="predicted"/>
<dbReference type="AlphaFoldDB" id="A0AAU7DRC3"/>
<feature type="chain" id="PRO_5043817657" evidence="1">
    <location>
        <begin position="22"/>
        <end position="670"/>
    </location>
</feature>
<sequence length="670" mass="72526">MRNSMISLFAMCFLISVSALAQKDGDARVLRYAIVSAGQRAGSEVDTFSPDGRITSAFEFNDRGRGPKIEARYVVGSDGMPMRTDITGVDYLKAPVDEHFSAEGGQAQWKSTSEEGHAPAGRFYIAINSPALETALLAQKLVKAGTVGVKLFPAGEAHIEKLAELTLEDHGESMHVAEYAITGLAYTPISVWLDDQLNFFAQPGTWTAILREGWESTNAKLDAFTKQSDTDRYKQLALKLTRHPKTPLAIEHVRLYDSVHATMADDQTVVVSGDHIMAVSPAASAQVPANAEHIDGRGKTLLPGLFDMHAHAQPADGIMNIASGVTSIRDMGNDINDLATMQQQWQEGSTIGPRVSKAGLIDGRDPMQAPTGIFVTTQDEANAAVNHYADLGYIQTKVYSSLNPALLPEIIQVSHQRGMRVSGHIPNGITASQFVSEGADEIQHINFIFLNFLADKVKDTRTPERFTSVGQYARELDLHSKPVNDFIDLLLQHHTTVDVTLATFEGMFIGRPGHVSPDFAPVLDRLPAQIQRGAFTGGLTVTSANDQTYRDSWAAMLKMTKRMYDAGVPILAGTDATAGIMLHRELELEVQAGIAPLKALQNATFVAATVLKKQDQLGSIEPGKLADMVLVEGDPGANIADIRRCRTVIKNGAVFDSGRLYSAAGILPAK</sequence>
<evidence type="ECO:0000256" key="1">
    <source>
        <dbReference type="SAM" id="SignalP"/>
    </source>
</evidence>
<evidence type="ECO:0000313" key="3">
    <source>
        <dbReference type="EMBL" id="XBH19306.1"/>
    </source>
</evidence>
<dbReference type="PANTHER" id="PTHR43135">
    <property type="entry name" value="ALPHA-D-RIBOSE 1-METHYLPHOSPHONATE 5-TRIPHOSPHATE DIPHOSPHATASE"/>
    <property type="match status" value="1"/>
</dbReference>
<protein>
    <submittedName>
        <fullName evidence="3">Amidohydrolase family protein</fullName>
    </submittedName>
</protein>
<gene>
    <name evidence="3" type="ORF">P8935_08305</name>
</gene>
<feature type="domain" description="Amidohydrolase-related" evidence="2">
    <location>
        <begin position="561"/>
        <end position="652"/>
    </location>
</feature>
<dbReference type="InterPro" id="IPR051781">
    <property type="entry name" value="Metallo-dep_Hydrolase"/>
</dbReference>
<dbReference type="EMBL" id="CP121196">
    <property type="protein sequence ID" value="XBH19306.1"/>
    <property type="molecule type" value="Genomic_DNA"/>
</dbReference>
<evidence type="ECO:0000259" key="2">
    <source>
        <dbReference type="Pfam" id="PF01979"/>
    </source>
</evidence>
<dbReference type="GO" id="GO:0016810">
    <property type="term" value="F:hydrolase activity, acting on carbon-nitrogen (but not peptide) bonds"/>
    <property type="evidence" value="ECO:0007669"/>
    <property type="project" value="InterPro"/>
</dbReference>
<dbReference type="InterPro" id="IPR032466">
    <property type="entry name" value="Metal_Hydrolase"/>
</dbReference>